<dbReference type="SUPFAM" id="SSF54695">
    <property type="entry name" value="POZ domain"/>
    <property type="match status" value="1"/>
</dbReference>
<evidence type="ECO:0000256" key="4">
    <source>
        <dbReference type="ARBA" id="ARBA00022833"/>
    </source>
</evidence>
<evidence type="ECO:0000256" key="5">
    <source>
        <dbReference type="ARBA" id="ARBA00023043"/>
    </source>
</evidence>
<dbReference type="Gene3D" id="3.30.710.10">
    <property type="entry name" value="Potassium Channel Kv1.1, Chain A"/>
    <property type="match status" value="1"/>
</dbReference>
<gene>
    <name evidence="11" type="ORF">ALC62_08559</name>
</gene>
<dbReference type="EMBL" id="KQ977661">
    <property type="protein sequence ID" value="KYN00701.1"/>
    <property type="molecule type" value="Genomic_DNA"/>
</dbReference>
<keyword evidence="4" id="KW-0862">Zinc</keyword>
<evidence type="ECO:0000256" key="8">
    <source>
        <dbReference type="SAM" id="Coils"/>
    </source>
</evidence>
<proteinExistence type="predicted"/>
<name>A0A151IH05_9HYME</name>
<dbReference type="SUPFAM" id="SSF57903">
    <property type="entry name" value="FYVE/PHD zinc finger"/>
    <property type="match status" value="1"/>
</dbReference>
<sequence>LIISEDPTEAQKWQQHLTLLREQYVNLYNANAELQREYAVATAEKQEGGFVARLLATVASLYSQHRYSDISIKLIDQEIPAHKFVLSARSDFFSDAALVEKTVLDWSNLNSAVALVLLKWIYTGKVSQEHLTLDLMKAAAAFQLSDLVDQCERYLIGTVGLKNCVGLYSAAEELGTLKLKEHCSSLISAHWEDLTGEDFKEMPGSLLYKLLQTKSKYPLHAAVRLMREDVLPKAVNVVDHKGEIALEVALKTRQPSLARTLVEHGADLNAKDARGLSLLHSAILKGDSYSSEFIIEQLENNGSVPKTALHSCISEKNEMLFDLLLEAKNIDVDQITNEDDTPLCFAMKMEPFNEYFASKLLAKGAIPNPTYDVTGNTLLHILTQERKEEAALFLVEYCNNNLTKTNNEGFTILHEACRVGLKNLTHALLKNGLPTDVVTLSTGDAPIHFAISNLYTDIVIELLNAASLDSQLTIKNNANETPLSLAIKTPFKKGKDIVLALIKAGADVNERNNEGLTLLHQAILKEDSATATFLLENGADMNAKTANGETPLQLCVHCRLGEVVEALCRRGVDTSIGCPLWDALDSDQEDTASILVKHGADTDCWGLGPDGCQQTLLHKAIDDNKEDIAQFLIRSGCDLNAPRRPGPNGVGGDEARDECTPLHLCCQWGLEQVVQTLIEHGADVNARDAEGKTPVHVAIQNQHSQIISLLLCHPNIDLNKRDKKGLSSFATALTVRNNKAAQAILERLPKAAEQYDNKGRNFLHTAIQKGDMESILFLLEYLQPIVTFQVDVNSRIHDVTQTPPLHLAAMSGNEMLVRSLILAGARVNDTDANRNTALHVAAKAGHAAVVSALLQNNINFDAVNADGDNALHVAVREGHVSVVRTLLTECTLDAEAMNLKGRNPLHELARCARDNAATICDLFLECMSQYPVNNADLDGNTPLLIAYMKGNGNLCRTLVKAGACLGSMNKDGITIFNYQVATKQLLYRLLDSLTQEAPWSDKDCCLECGTKFSLTMRKHHCRHCGRILCSKCSGQDVPILKFGLNKPVRVCNVCFDVLLGTGSLQPS</sequence>
<protein>
    <submittedName>
        <fullName evidence="11">Ankyrin repeat and FYVE domain-containing protein 1</fullName>
    </submittedName>
</protein>
<organism evidence="11 12">
    <name type="scientific">Cyphomyrmex costatus</name>
    <dbReference type="NCBI Taxonomy" id="456900"/>
    <lineage>
        <taxon>Eukaryota</taxon>
        <taxon>Metazoa</taxon>
        <taxon>Ecdysozoa</taxon>
        <taxon>Arthropoda</taxon>
        <taxon>Hexapoda</taxon>
        <taxon>Insecta</taxon>
        <taxon>Pterygota</taxon>
        <taxon>Neoptera</taxon>
        <taxon>Endopterygota</taxon>
        <taxon>Hymenoptera</taxon>
        <taxon>Apocrita</taxon>
        <taxon>Aculeata</taxon>
        <taxon>Formicoidea</taxon>
        <taxon>Formicidae</taxon>
        <taxon>Myrmicinae</taxon>
        <taxon>Cyphomyrmex</taxon>
    </lineage>
</organism>
<dbReference type="CDD" id="cd15728">
    <property type="entry name" value="FYVE_ANFY1"/>
    <property type="match status" value="1"/>
</dbReference>
<dbReference type="PROSITE" id="PS50178">
    <property type="entry name" value="ZF_FYVE"/>
    <property type="match status" value="1"/>
</dbReference>
<evidence type="ECO:0000313" key="12">
    <source>
        <dbReference type="Proteomes" id="UP000078542"/>
    </source>
</evidence>
<dbReference type="InterPro" id="IPR036770">
    <property type="entry name" value="Ankyrin_rpt-contain_sf"/>
</dbReference>
<dbReference type="GO" id="GO:0008270">
    <property type="term" value="F:zinc ion binding"/>
    <property type="evidence" value="ECO:0007669"/>
    <property type="project" value="UniProtKB-KW"/>
</dbReference>
<dbReference type="PANTHER" id="PTHR24198:SF191">
    <property type="entry name" value="RABANKYRIN-5-LIKE"/>
    <property type="match status" value="1"/>
</dbReference>
<feature type="repeat" description="ANK" evidence="6">
    <location>
        <begin position="514"/>
        <end position="546"/>
    </location>
</feature>
<dbReference type="PROSITE" id="PS50297">
    <property type="entry name" value="ANK_REP_REGION"/>
    <property type="match status" value="8"/>
</dbReference>
<dbReference type="Pfam" id="PF01363">
    <property type="entry name" value="FYVE"/>
    <property type="match status" value="1"/>
</dbReference>
<dbReference type="InterPro" id="IPR002110">
    <property type="entry name" value="Ankyrin_rpt"/>
</dbReference>
<evidence type="ECO:0000259" key="9">
    <source>
        <dbReference type="PROSITE" id="PS50097"/>
    </source>
</evidence>
<dbReference type="Pfam" id="PF00651">
    <property type="entry name" value="BTB"/>
    <property type="match status" value="1"/>
</dbReference>
<dbReference type="PANTHER" id="PTHR24198">
    <property type="entry name" value="ANKYRIN REPEAT AND PROTEIN KINASE DOMAIN-CONTAINING PROTEIN"/>
    <property type="match status" value="1"/>
</dbReference>
<dbReference type="Gene3D" id="1.25.40.20">
    <property type="entry name" value="Ankyrin repeat-containing domain"/>
    <property type="match status" value="7"/>
</dbReference>
<dbReference type="FunFam" id="3.30.40.10:FF:000104">
    <property type="entry name" value="Ankyrin repeat and FYVE domain-containing 1"/>
    <property type="match status" value="1"/>
</dbReference>
<dbReference type="Pfam" id="PF13606">
    <property type="entry name" value="Ank_3"/>
    <property type="match status" value="1"/>
</dbReference>
<evidence type="ECO:0000259" key="10">
    <source>
        <dbReference type="PROSITE" id="PS50178"/>
    </source>
</evidence>
<dbReference type="Gene3D" id="3.30.40.10">
    <property type="entry name" value="Zinc/RING finger domain, C3HC4 (zinc finger)"/>
    <property type="match status" value="1"/>
</dbReference>
<dbReference type="SMART" id="SM00248">
    <property type="entry name" value="ANK"/>
    <property type="match status" value="19"/>
</dbReference>
<feature type="domain" description="BTB" evidence="9">
    <location>
        <begin position="68"/>
        <end position="130"/>
    </location>
</feature>
<dbReference type="InterPro" id="IPR017455">
    <property type="entry name" value="Znf_FYVE-rel"/>
</dbReference>
<dbReference type="SMART" id="SM00225">
    <property type="entry name" value="BTB"/>
    <property type="match status" value="1"/>
</dbReference>
<reference evidence="11 12" key="1">
    <citation type="submission" date="2016-03" db="EMBL/GenBank/DDBJ databases">
        <title>Cyphomyrmex costatus WGS genome.</title>
        <authorList>
            <person name="Nygaard S."/>
            <person name="Hu H."/>
            <person name="Boomsma J."/>
            <person name="Zhang G."/>
        </authorList>
    </citation>
    <scope>NUCLEOTIDE SEQUENCE [LARGE SCALE GENOMIC DNA]</scope>
    <source>
        <strain evidence="11">MS0001</strain>
        <tissue evidence="11">Whole body</tissue>
    </source>
</reference>
<feature type="repeat" description="ANK" evidence="6">
    <location>
        <begin position="833"/>
        <end position="865"/>
    </location>
</feature>
<dbReference type="AlphaFoldDB" id="A0A151IH05"/>
<feature type="repeat" description="ANK" evidence="6">
    <location>
        <begin position="241"/>
        <end position="273"/>
    </location>
</feature>
<evidence type="ECO:0000256" key="3">
    <source>
        <dbReference type="ARBA" id="ARBA00022771"/>
    </source>
</evidence>
<dbReference type="PRINTS" id="PR01415">
    <property type="entry name" value="ANKYRIN"/>
</dbReference>
<dbReference type="InterPro" id="IPR049764">
    <property type="entry name" value="ANFY1_FYVE"/>
</dbReference>
<feature type="repeat" description="ANK" evidence="6">
    <location>
        <begin position="612"/>
        <end position="644"/>
    </location>
</feature>
<keyword evidence="3 7" id="KW-0863">Zinc-finger</keyword>
<dbReference type="Pfam" id="PF12796">
    <property type="entry name" value="Ank_2"/>
    <property type="match status" value="4"/>
</dbReference>
<dbReference type="InterPro" id="IPR011011">
    <property type="entry name" value="Znf_FYVE_PHD"/>
</dbReference>
<feature type="repeat" description="ANK" evidence="6">
    <location>
        <begin position="657"/>
        <end position="689"/>
    </location>
</feature>
<dbReference type="SMART" id="SM00064">
    <property type="entry name" value="FYVE"/>
    <property type="match status" value="1"/>
</dbReference>
<keyword evidence="8" id="KW-0175">Coiled coil</keyword>
<dbReference type="InterPro" id="IPR000306">
    <property type="entry name" value="Znf_FYVE"/>
</dbReference>
<evidence type="ECO:0000256" key="2">
    <source>
        <dbReference type="ARBA" id="ARBA00022737"/>
    </source>
</evidence>
<feature type="coiled-coil region" evidence="8">
    <location>
        <begin position="17"/>
        <end position="44"/>
    </location>
</feature>
<dbReference type="InterPro" id="IPR000210">
    <property type="entry name" value="BTB/POZ_dom"/>
</dbReference>
<keyword evidence="2" id="KW-0677">Repeat</keyword>
<feature type="repeat" description="ANK" evidence="6">
    <location>
        <begin position="938"/>
        <end position="970"/>
    </location>
</feature>
<dbReference type="Proteomes" id="UP000078542">
    <property type="component" value="Unassembled WGS sequence"/>
</dbReference>
<feature type="domain" description="FYVE-type" evidence="10">
    <location>
        <begin position="999"/>
        <end position="1059"/>
    </location>
</feature>
<evidence type="ECO:0000256" key="7">
    <source>
        <dbReference type="PROSITE-ProRule" id="PRU00091"/>
    </source>
</evidence>
<evidence type="ECO:0000256" key="6">
    <source>
        <dbReference type="PROSITE-ProRule" id="PRU00023"/>
    </source>
</evidence>
<dbReference type="InterPro" id="IPR013083">
    <property type="entry name" value="Znf_RING/FYVE/PHD"/>
</dbReference>
<dbReference type="Pfam" id="PF00023">
    <property type="entry name" value="Ank"/>
    <property type="match status" value="1"/>
</dbReference>
<dbReference type="PROSITE" id="PS50097">
    <property type="entry name" value="BTB"/>
    <property type="match status" value="1"/>
</dbReference>
<feature type="repeat" description="ANK" evidence="6">
    <location>
        <begin position="690"/>
        <end position="723"/>
    </location>
</feature>
<feature type="repeat" description="ANK" evidence="6">
    <location>
        <begin position="800"/>
        <end position="832"/>
    </location>
</feature>
<feature type="repeat" description="ANK" evidence="6">
    <location>
        <begin position="866"/>
        <end position="887"/>
    </location>
</feature>
<dbReference type="InterPro" id="IPR011333">
    <property type="entry name" value="SKP1/BTB/POZ_sf"/>
</dbReference>
<dbReference type="STRING" id="456900.A0A151IH05"/>
<evidence type="ECO:0000256" key="1">
    <source>
        <dbReference type="ARBA" id="ARBA00022723"/>
    </source>
</evidence>
<keyword evidence="1" id="KW-0479">Metal-binding</keyword>
<dbReference type="SUPFAM" id="SSF48403">
    <property type="entry name" value="Ankyrin repeat"/>
    <property type="match status" value="3"/>
</dbReference>
<evidence type="ECO:0000313" key="11">
    <source>
        <dbReference type="EMBL" id="KYN00701.1"/>
    </source>
</evidence>
<feature type="non-terminal residue" evidence="11">
    <location>
        <position position="1"/>
    </location>
</feature>
<dbReference type="PROSITE" id="PS50088">
    <property type="entry name" value="ANK_REPEAT"/>
    <property type="match status" value="10"/>
</dbReference>
<keyword evidence="5 6" id="KW-0040">ANK repeat</keyword>
<accession>A0A151IH05</accession>
<feature type="repeat" description="ANK" evidence="6">
    <location>
        <begin position="478"/>
        <end position="513"/>
    </location>
</feature>
<keyword evidence="12" id="KW-1185">Reference proteome</keyword>